<protein>
    <submittedName>
        <fullName evidence="1">Uncharacterized protein</fullName>
    </submittedName>
</protein>
<name>C6HHG3_AJECH</name>
<evidence type="ECO:0000313" key="2">
    <source>
        <dbReference type="Proteomes" id="UP000002624"/>
    </source>
</evidence>
<dbReference type="AlphaFoldDB" id="C6HHG3"/>
<dbReference type="VEuPathDB" id="FungiDB:HCDG_05644"/>
<reference evidence="2" key="1">
    <citation type="submission" date="2009-05" db="EMBL/GenBank/DDBJ databases">
        <title>The genome sequence of Ajellomyces capsulatus strain H143.</title>
        <authorList>
            <person name="Champion M."/>
            <person name="Cuomo C.A."/>
            <person name="Ma L.-J."/>
            <person name="Henn M.R."/>
            <person name="Sil A."/>
            <person name="Goldman B."/>
            <person name="Young S.K."/>
            <person name="Kodira C.D."/>
            <person name="Zeng Q."/>
            <person name="Koehrsen M."/>
            <person name="Alvarado L."/>
            <person name="Berlin A.M."/>
            <person name="Borenstein D."/>
            <person name="Chen Z."/>
            <person name="Engels R."/>
            <person name="Freedman E."/>
            <person name="Gellesch M."/>
            <person name="Goldberg J."/>
            <person name="Griggs A."/>
            <person name="Gujja S."/>
            <person name="Heiman D.I."/>
            <person name="Hepburn T.A."/>
            <person name="Howarth C."/>
            <person name="Jen D."/>
            <person name="Larson L."/>
            <person name="Lewis B."/>
            <person name="Mehta T."/>
            <person name="Park D."/>
            <person name="Pearson M."/>
            <person name="Roberts A."/>
            <person name="Saif S."/>
            <person name="Shea T.D."/>
            <person name="Shenoy N."/>
            <person name="Sisk P."/>
            <person name="Stolte C."/>
            <person name="Sykes S."/>
            <person name="Walk T."/>
            <person name="White J."/>
            <person name="Yandava C."/>
            <person name="Klein B."/>
            <person name="McEwen J.G."/>
            <person name="Puccia R."/>
            <person name="Goldman G.H."/>
            <person name="Felipe M.S."/>
            <person name="Nino-Vega G."/>
            <person name="San-Blas G."/>
            <person name="Taylor J.W."/>
            <person name="Mendoza L."/>
            <person name="Galagan J.E."/>
            <person name="Nusbaum C."/>
            <person name="Birren B.W."/>
        </authorList>
    </citation>
    <scope>NUCLEOTIDE SEQUENCE [LARGE SCALE GENOMIC DNA]</scope>
    <source>
        <strain evidence="2">H143</strain>
    </source>
</reference>
<accession>C6HHG3</accession>
<gene>
    <name evidence="1" type="ORF">HCDG_05644</name>
</gene>
<dbReference type="HOGENOM" id="CLU_2235829_0_0_1"/>
<dbReference type="EMBL" id="GG692427">
    <property type="protein sequence ID" value="EER40247.1"/>
    <property type="molecule type" value="Genomic_DNA"/>
</dbReference>
<organism evidence="1 2">
    <name type="scientific">Ajellomyces capsulatus (strain H143)</name>
    <name type="common">Darling's disease fungus</name>
    <name type="synonym">Histoplasma capsulatum</name>
    <dbReference type="NCBI Taxonomy" id="544712"/>
    <lineage>
        <taxon>Eukaryota</taxon>
        <taxon>Fungi</taxon>
        <taxon>Dikarya</taxon>
        <taxon>Ascomycota</taxon>
        <taxon>Pezizomycotina</taxon>
        <taxon>Eurotiomycetes</taxon>
        <taxon>Eurotiomycetidae</taxon>
        <taxon>Onygenales</taxon>
        <taxon>Ajellomycetaceae</taxon>
        <taxon>Histoplasma</taxon>
    </lineage>
</organism>
<evidence type="ECO:0000313" key="1">
    <source>
        <dbReference type="EMBL" id="EER40247.1"/>
    </source>
</evidence>
<sequence>MPACNCNPPLQLRNEVLGTRSIVRSLSLRWTLVVCRRIADEVYLTVFNRALIIDSQASLVDTSIQSQLLRYFVTFLVQWRNLDAAWMLPLLIGVPGCFSSKMTHT</sequence>
<dbReference type="Proteomes" id="UP000002624">
    <property type="component" value="Unassembled WGS sequence"/>
</dbReference>
<proteinExistence type="predicted"/>